<keyword evidence="5" id="KW-0687">Ribonucleoprotein</keyword>
<dbReference type="PANTHER" id="PTHR43800:SF1">
    <property type="entry name" value="PEPTIDYL-LYSINE N-ACETYLTRANSFERASE YJAB"/>
    <property type="match status" value="1"/>
</dbReference>
<dbReference type="GO" id="GO:0005840">
    <property type="term" value="C:ribosome"/>
    <property type="evidence" value="ECO:0007669"/>
    <property type="project" value="UniProtKB-KW"/>
</dbReference>
<keyword evidence="6" id="KW-1185">Reference proteome</keyword>
<organism evidence="5 6">
    <name type="scientific">Microbispora rosea</name>
    <dbReference type="NCBI Taxonomy" id="58117"/>
    <lineage>
        <taxon>Bacteria</taxon>
        <taxon>Bacillati</taxon>
        <taxon>Actinomycetota</taxon>
        <taxon>Actinomycetes</taxon>
        <taxon>Streptosporangiales</taxon>
        <taxon>Streptosporangiaceae</taxon>
        <taxon>Microbispora</taxon>
    </lineage>
</organism>
<dbReference type="PROSITE" id="PS51186">
    <property type="entry name" value="GNAT"/>
    <property type="match status" value="1"/>
</dbReference>
<reference evidence="6" key="1">
    <citation type="submission" date="2017-01" db="EMBL/GenBank/DDBJ databases">
        <authorList>
            <person name="Varghese N."/>
            <person name="Submissions S."/>
        </authorList>
    </citation>
    <scope>NUCLEOTIDE SEQUENCE [LARGE SCALE GENOMIC DNA]</scope>
    <source>
        <strain evidence="6">ATCC 12950</strain>
    </source>
</reference>
<proteinExistence type="predicted"/>
<sequence length="189" mass="20292">MGSGSPLAWRAGVPETRKRARRSTGHSGTVIRQAEPADLAALAEIERAADGMFVPLGIVFPPGTTVVEECVDPRRVIVAGRPPVGFALLGVVDGLTHLDQIAVHPDHGNQGIGTRLLDAVCAAAGTFADTAAVTLTTFRDVPWNAPWYARRGFRVVQPHEWGPELTALIEHERALGIEVSPRVVMRKDL</sequence>
<dbReference type="STRING" id="58117.SAMN05421833_110170"/>
<name>A0A1N7BTH8_9ACTN</name>
<gene>
    <name evidence="5" type="ORF">SAMN05421833_110170</name>
</gene>
<evidence type="ECO:0000256" key="2">
    <source>
        <dbReference type="ARBA" id="ARBA00023315"/>
    </source>
</evidence>
<dbReference type="CDD" id="cd04301">
    <property type="entry name" value="NAT_SF"/>
    <property type="match status" value="1"/>
</dbReference>
<evidence type="ECO:0000313" key="6">
    <source>
        <dbReference type="Proteomes" id="UP000186096"/>
    </source>
</evidence>
<evidence type="ECO:0000259" key="4">
    <source>
        <dbReference type="PROSITE" id="PS51186"/>
    </source>
</evidence>
<dbReference type="PANTHER" id="PTHR43800">
    <property type="entry name" value="PEPTIDYL-LYSINE N-ACETYLTRANSFERASE YJAB"/>
    <property type="match status" value="1"/>
</dbReference>
<accession>A0A1N7BTH8</accession>
<dbReference type="Pfam" id="PF13508">
    <property type="entry name" value="Acetyltransf_7"/>
    <property type="match status" value="1"/>
</dbReference>
<evidence type="ECO:0000313" key="5">
    <source>
        <dbReference type="EMBL" id="SIR54610.1"/>
    </source>
</evidence>
<dbReference type="SUPFAM" id="SSF55729">
    <property type="entry name" value="Acyl-CoA N-acyltransferases (Nat)"/>
    <property type="match status" value="1"/>
</dbReference>
<dbReference type="InterPro" id="IPR000182">
    <property type="entry name" value="GNAT_dom"/>
</dbReference>
<keyword evidence="2" id="KW-0012">Acyltransferase</keyword>
<evidence type="ECO:0000256" key="1">
    <source>
        <dbReference type="ARBA" id="ARBA00022679"/>
    </source>
</evidence>
<protein>
    <submittedName>
        <fullName evidence="5">Ribosomal protein S18 acetylase RimI</fullName>
    </submittedName>
</protein>
<feature type="region of interest" description="Disordered" evidence="3">
    <location>
        <begin position="1"/>
        <end position="29"/>
    </location>
</feature>
<evidence type="ECO:0000256" key="3">
    <source>
        <dbReference type="SAM" id="MobiDB-lite"/>
    </source>
</evidence>
<dbReference type="EMBL" id="FTNI01000010">
    <property type="protein sequence ID" value="SIR54610.1"/>
    <property type="molecule type" value="Genomic_DNA"/>
</dbReference>
<dbReference type="Proteomes" id="UP000186096">
    <property type="component" value="Unassembled WGS sequence"/>
</dbReference>
<dbReference type="Gene3D" id="3.40.630.30">
    <property type="match status" value="1"/>
</dbReference>
<dbReference type="AlphaFoldDB" id="A0A1N7BTH8"/>
<feature type="domain" description="N-acetyltransferase" evidence="4">
    <location>
        <begin position="29"/>
        <end position="189"/>
    </location>
</feature>
<keyword evidence="5" id="KW-0689">Ribosomal protein</keyword>
<dbReference type="GO" id="GO:0016747">
    <property type="term" value="F:acyltransferase activity, transferring groups other than amino-acyl groups"/>
    <property type="evidence" value="ECO:0007669"/>
    <property type="project" value="InterPro"/>
</dbReference>
<dbReference type="InterPro" id="IPR016181">
    <property type="entry name" value="Acyl_CoA_acyltransferase"/>
</dbReference>
<keyword evidence="1" id="KW-0808">Transferase</keyword>